<dbReference type="Gene3D" id="2.10.25.10">
    <property type="entry name" value="Laminin"/>
    <property type="match status" value="1"/>
</dbReference>
<keyword evidence="7" id="KW-0472">Membrane</keyword>
<reference evidence="10 11" key="1">
    <citation type="journal article" date="2005" name="PLoS Biol.">
        <title>The genomes of Oryza sativa: a history of duplications.</title>
        <authorList>
            <person name="Yu J."/>
            <person name="Wang J."/>
            <person name="Lin W."/>
            <person name="Li S."/>
            <person name="Li H."/>
            <person name="Zhou J."/>
            <person name="Ni P."/>
            <person name="Dong W."/>
            <person name="Hu S."/>
            <person name="Zeng C."/>
            <person name="Zhang J."/>
            <person name="Zhang Y."/>
            <person name="Li R."/>
            <person name="Xu Z."/>
            <person name="Li S."/>
            <person name="Li X."/>
            <person name="Zheng H."/>
            <person name="Cong L."/>
            <person name="Lin L."/>
            <person name="Yin J."/>
            <person name="Geng J."/>
            <person name="Li G."/>
            <person name="Shi J."/>
            <person name="Liu J."/>
            <person name="Lv H."/>
            <person name="Li J."/>
            <person name="Wang J."/>
            <person name="Deng Y."/>
            <person name="Ran L."/>
            <person name="Shi X."/>
            <person name="Wang X."/>
            <person name="Wu Q."/>
            <person name="Li C."/>
            <person name="Ren X."/>
            <person name="Wang J."/>
            <person name="Wang X."/>
            <person name="Li D."/>
            <person name="Liu D."/>
            <person name="Zhang X."/>
            <person name="Ji Z."/>
            <person name="Zhao W."/>
            <person name="Sun Y."/>
            <person name="Zhang Z."/>
            <person name="Bao J."/>
            <person name="Han Y."/>
            <person name="Dong L."/>
            <person name="Ji J."/>
            <person name="Chen P."/>
            <person name="Wu S."/>
            <person name="Liu J."/>
            <person name="Xiao Y."/>
            <person name="Bu D."/>
            <person name="Tan J."/>
            <person name="Yang L."/>
            <person name="Ye C."/>
            <person name="Zhang J."/>
            <person name="Xu J."/>
            <person name="Zhou Y."/>
            <person name="Yu Y."/>
            <person name="Zhang B."/>
            <person name="Zhuang S."/>
            <person name="Wei H."/>
            <person name="Liu B."/>
            <person name="Lei M."/>
            <person name="Yu H."/>
            <person name="Li Y."/>
            <person name="Xu H."/>
            <person name="Wei S."/>
            <person name="He X."/>
            <person name="Fang L."/>
            <person name="Zhang Z."/>
            <person name="Zhang Y."/>
            <person name="Huang X."/>
            <person name="Su Z."/>
            <person name="Tong W."/>
            <person name="Li J."/>
            <person name="Tong Z."/>
            <person name="Li S."/>
            <person name="Ye J."/>
            <person name="Wang L."/>
            <person name="Fang L."/>
            <person name="Lei T."/>
            <person name="Chen C."/>
            <person name="Chen H."/>
            <person name="Xu Z."/>
            <person name="Li H."/>
            <person name="Huang H."/>
            <person name="Zhang F."/>
            <person name="Xu H."/>
            <person name="Li N."/>
            <person name="Zhao C."/>
            <person name="Li S."/>
            <person name="Dong L."/>
            <person name="Huang Y."/>
            <person name="Li L."/>
            <person name="Xi Y."/>
            <person name="Qi Q."/>
            <person name="Li W."/>
            <person name="Zhang B."/>
            <person name="Hu W."/>
            <person name="Zhang Y."/>
            <person name="Tian X."/>
            <person name="Jiao Y."/>
            <person name="Liang X."/>
            <person name="Jin J."/>
            <person name="Gao L."/>
            <person name="Zheng W."/>
            <person name="Hao B."/>
            <person name="Liu S."/>
            <person name="Wang W."/>
            <person name="Yuan L."/>
            <person name="Cao M."/>
            <person name="McDermott J."/>
            <person name="Samudrala R."/>
            <person name="Wang J."/>
            <person name="Wong G.K."/>
            <person name="Yang H."/>
        </authorList>
    </citation>
    <scope>NUCLEOTIDE SEQUENCE [LARGE SCALE GENOMIC DNA]</scope>
    <source>
        <strain evidence="11">cv. 93-11</strain>
    </source>
</reference>
<name>B8AFP9_ORYSI</name>
<dbReference type="PROSITE" id="PS00010">
    <property type="entry name" value="ASX_HYDROXYL"/>
    <property type="match status" value="1"/>
</dbReference>
<dbReference type="GO" id="GO:0005509">
    <property type="term" value="F:calcium ion binding"/>
    <property type="evidence" value="ECO:0007669"/>
    <property type="project" value="InterPro"/>
</dbReference>
<dbReference type="Proteomes" id="UP000007015">
    <property type="component" value="Chromosome 2"/>
</dbReference>
<evidence type="ECO:0000259" key="9">
    <source>
        <dbReference type="PROSITE" id="PS50026"/>
    </source>
</evidence>
<comment type="caution">
    <text evidence="6">Lacks conserved residue(s) required for the propagation of feature annotation.</text>
</comment>
<feature type="domain" description="EGF-like" evidence="9">
    <location>
        <begin position="299"/>
        <end position="343"/>
    </location>
</feature>
<dbReference type="EMBL" id="CM000127">
    <property type="protein sequence ID" value="EEC73628.1"/>
    <property type="molecule type" value="Genomic_DNA"/>
</dbReference>
<dbReference type="SMART" id="SM00179">
    <property type="entry name" value="EGF_CA"/>
    <property type="match status" value="1"/>
</dbReference>
<feature type="chain" id="PRO_5002864669" description="EGF-like domain-containing protein" evidence="8">
    <location>
        <begin position="19"/>
        <end position="499"/>
    </location>
</feature>
<dbReference type="Gramene" id="BGIOSGA006006-TA">
    <property type="protein sequence ID" value="BGIOSGA006006-PA"/>
    <property type="gene ID" value="BGIOSGA006006"/>
</dbReference>
<dbReference type="HOGENOM" id="CLU_000288_43_5_1"/>
<keyword evidence="7" id="KW-0812">Transmembrane</keyword>
<dbReference type="Pfam" id="PF13947">
    <property type="entry name" value="GUB_WAK_bind"/>
    <property type="match status" value="1"/>
</dbReference>
<evidence type="ECO:0000256" key="3">
    <source>
        <dbReference type="ARBA" id="ARBA00022729"/>
    </source>
</evidence>
<evidence type="ECO:0000256" key="1">
    <source>
        <dbReference type="ARBA" id="ARBA00004167"/>
    </source>
</evidence>
<dbReference type="STRING" id="39946.B8AFP9"/>
<accession>B8AFP9</accession>
<dbReference type="Gene3D" id="1.10.510.10">
    <property type="entry name" value="Transferase(Phosphotransferase) domain 1"/>
    <property type="match status" value="1"/>
</dbReference>
<dbReference type="PROSITE" id="PS01187">
    <property type="entry name" value="EGF_CA"/>
    <property type="match status" value="1"/>
</dbReference>
<evidence type="ECO:0000313" key="10">
    <source>
        <dbReference type="EMBL" id="EEC73628.1"/>
    </source>
</evidence>
<evidence type="ECO:0000256" key="2">
    <source>
        <dbReference type="ARBA" id="ARBA00022536"/>
    </source>
</evidence>
<dbReference type="GO" id="GO:0030247">
    <property type="term" value="F:polysaccharide binding"/>
    <property type="evidence" value="ECO:0007669"/>
    <property type="project" value="InterPro"/>
</dbReference>
<keyword evidence="2 6" id="KW-0245">EGF-like domain</keyword>
<dbReference type="AlphaFoldDB" id="B8AFP9"/>
<dbReference type="FunFam" id="2.10.25.10:FF:001055">
    <property type="entry name" value="Wall-associated receptor kinase-like 8"/>
    <property type="match status" value="1"/>
</dbReference>
<dbReference type="InterPro" id="IPR025287">
    <property type="entry name" value="WAK_GUB"/>
</dbReference>
<evidence type="ECO:0000256" key="4">
    <source>
        <dbReference type="ARBA" id="ARBA00022737"/>
    </source>
</evidence>
<dbReference type="OMA" id="VGKETCR"/>
<dbReference type="PROSITE" id="PS50026">
    <property type="entry name" value="EGF_3"/>
    <property type="match status" value="1"/>
</dbReference>
<evidence type="ECO:0000313" key="11">
    <source>
        <dbReference type="Proteomes" id="UP000007015"/>
    </source>
</evidence>
<evidence type="ECO:0000256" key="7">
    <source>
        <dbReference type="SAM" id="Phobius"/>
    </source>
</evidence>
<feature type="transmembrane region" description="Helical" evidence="7">
    <location>
        <begin position="349"/>
        <end position="374"/>
    </location>
</feature>
<dbReference type="InterPro" id="IPR001881">
    <property type="entry name" value="EGF-like_Ca-bd_dom"/>
</dbReference>
<dbReference type="InterPro" id="IPR018097">
    <property type="entry name" value="EGF_Ca-bd_CS"/>
</dbReference>
<sequence length="499" mass="54824">MLLPLMAVLIASAWPAAASTTTAAAQPAAACQRRCGDVDIPYPFGIGRGCYLYTGEGDVTFGLTCNRTADGSYRPFCWEYEVLDVSLRRGQARVRNDINRWCYNATTRSMDAESTWWWDVSDSWFHVSDEGNRLVVVGCNSLAYVTSVNETEYMTGCMATCPSVGRLENGSCSGMGCCEAAIPRGINSYVVGFEEKFNTTSGAVGRCSYAVVVEAASFEFRTTYVTTGDFVESTGGKVPLVLDWVVGKKTCREARRNATGYMCVSRDSECVDSRNGPGYLCNCSAGFEGNPYLLDGCQDINECEDSRFKYPCSVPGTCINTPGGFRCSCPDKTTGNAYFGTCEAKKSQLGVHIAIGVSIGIALLVIIMSSAYMIQQKRRLATVKRRYFNQHGALSENRLEGILDSQIQSEQSIELIEQMADLAKQCLDMSSEKRPSMRQVAEELDRLRKLAEHPWGRHESEELEKLLVRGSPSTFSEIELSNGYVSLTDSAYLGIQSPR</sequence>
<organism evidence="10 11">
    <name type="scientific">Oryza sativa subsp. indica</name>
    <name type="common">Rice</name>
    <dbReference type="NCBI Taxonomy" id="39946"/>
    <lineage>
        <taxon>Eukaryota</taxon>
        <taxon>Viridiplantae</taxon>
        <taxon>Streptophyta</taxon>
        <taxon>Embryophyta</taxon>
        <taxon>Tracheophyta</taxon>
        <taxon>Spermatophyta</taxon>
        <taxon>Magnoliopsida</taxon>
        <taxon>Liliopsida</taxon>
        <taxon>Poales</taxon>
        <taxon>Poaceae</taxon>
        <taxon>BOP clade</taxon>
        <taxon>Oryzoideae</taxon>
        <taxon>Oryzeae</taxon>
        <taxon>Oryzinae</taxon>
        <taxon>Oryza</taxon>
        <taxon>Oryza sativa</taxon>
    </lineage>
</organism>
<keyword evidence="4" id="KW-0677">Repeat</keyword>
<keyword evidence="11" id="KW-1185">Reference proteome</keyword>
<comment type="subcellular location">
    <subcellularLocation>
        <location evidence="1">Membrane</location>
        <topology evidence="1">Single-pass membrane protein</topology>
    </subcellularLocation>
</comment>
<gene>
    <name evidence="10" type="ORF">OsI_08133</name>
</gene>
<evidence type="ECO:0000256" key="6">
    <source>
        <dbReference type="PROSITE-ProRule" id="PRU00076"/>
    </source>
</evidence>
<evidence type="ECO:0000256" key="5">
    <source>
        <dbReference type="ARBA" id="ARBA00023157"/>
    </source>
</evidence>
<keyword evidence="7" id="KW-1133">Transmembrane helix</keyword>
<keyword evidence="5" id="KW-1015">Disulfide bond</keyword>
<dbReference type="InterPro" id="IPR000152">
    <property type="entry name" value="EGF-type_Asp/Asn_hydroxyl_site"/>
</dbReference>
<dbReference type="PANTHER" id="PTHR33491">
    <property type="entry name" value="OSJNBA0016N04.9 PROTEIN"/>
    <property type="match status" value="1"/>
</dbReference>
<protein>
    <recommendedName>
        <fullName evidence="9">EGF-like domain-containing protein</fullName>
    </recommendedName>
</protein>
<dbReference type="InterPro" id="IPR000742">
    <property type="entry name" value="EGF"/>
</dbReference>
<feature type="signal peptide" evidence="8">
    <location>
        <begin position="1"/>
        <end position="18"/>
    </location>
</feature>
<dbReference type="SUPFAM" id="SSF57184">
    <property type="entry name" value="Growth factor receptor domain"/>
    <property type="match status" value="1"/>
</dbReference>
<evidence type="ECO:0000256" key="8">
    <source>
        <dbReference type="SAM" id="SignalP"/>
    </source>
</evidence>
<dbReference type="SMART" id="SM00181">
    <property type="entry name" value="EGF"/>
    <property type="match status" value="2"/>
</dbReference>
<keyword evidence="3 8" id="KW-0732">Signal</keyword>
<dbReference type="InterPro" id="IPR009030">
    <property type="entry name" value="Growth_fac_rcpt_cys_sf"/>
</dbReference>
<dbReference type="CDD" id="cd00054">
    <property type="entry name" value="EGF_CA"/>
    <property type="match status" value="1"/>
</dbReference>
<dbReference type="FunFam" id="2.10.25.10:FF:000628">
    <property type="entry name" value="Wall-associated receptor kinase 2"/>
    <property type="match status" value="1"/>
</dbReference>
<proteinExistence type="predicted"/>
<dbReference type="GO" id="GO:0016020">
    <property type="term" value="C:membrane"/>
    <property type="evidence" value="ECO:0007669"/>
    <property type="project" value="UniProtKB-SubCell"/>
</dbReference>